<protein>
    <submittedName>
        <fullName evidence="1">Uncharacterized protein</fullName>
    </submittedName>
</protein>
<reference evidence="1" key="1">
    <citation type="submission" date="2018-10" db="EMBL/GenBank/DDBJ databases">
        <authorList>
            <person name="Plewniak F."/>
        </authorList>
    </citation>
    <scope>NUCLEOTIDE SEQUENCE</scope>
</reference>
<sequence>MDAAHAHADDPEGAGAHIPADVGDAARLFAAGTGSGSAPWPLGRRRLEPHGLVPGRGRQAQALRAAAVAPVAAGAMAAQAHHGAGAGAGFAAGGQSGTRRGRGAIAGAGLGARPAAGLAGLARKAVAAGAVLVLLSSAQGPRRWAQAAALSALR</sequence>
<organism evidence="1">
    <name type="scientific">mine drainage metagenome</name>
    <dbReference type="NCBI Taxonomy" id="410659"/>
    <lineage>
        <taxon>unclassified sequences</taxon>
        <taxon>metagenomes</taxon>
        <taxon>ecological metagenomes</taxon>
    </lineage>
</organism>
<gene>
    <name evidence="1" type="ORF">CARN8_620002</name>
</gene>
<accession>A0A3P3ZR25</accession>
<name>A0A3P3ZR25_9ZZZZ</name>
<evidence type="ECO:0000313" key="1">
    <source>
        <dbReference type="EMBL" id="VAY89347.1"/>
    </source>
</evidence>
<dbReference type="EMBL" id="UOYP01000579">
    <property type="protein sequence ID" value="VAY89347.1"/>
    <property type="molecule type" value="Genomic_DNA"/>
</dbReference>
<proteinExistence type="predicted"/>
<dbReference type="AlphaFoldDB" id="A0A3P3ZR25"/>